<feature type="transmembrane region" description="Helical" evidence="3">
    <location>
        <begin position="446"/>
        <end position="472"/>
    </location>
</feature>
<dbReference type="Proteomes" id="UP000661691">
    <property type="component" value="Unassembled WGS sequence"/>
</dbReference>
<evidence type="ECO:0000256" key="3">
    <source>
        <dbReference type="SAM" id="Phobius"/>
    </source>
</evidence>
<proteinExistence type="inferred from homology"/>
<keyword evidence="3" id="KW-1133">Transmembrane helix</keyword>
<dbReference type="Pfam" id="PF03323">
    <property type="entry name" value="GerA"/>
    <property type="match status" value="1"/>
</dbReference>
<protein>
    <submittedName>
        <fullName evidence="4">Spore germination protein</fullName>
    </submittedName>
</protein>
<dbReference type="PIRSF" id="PIRSF005690">
    <property type="entry name" value="GerBA"/>
    <property type="match status" value="1"/>
</dbReference>
<dbReference type="AlphaFoldDB" id="A0A926N7X6"/>
<organism evidence="4 5">
    <name type="scientific">Polycladospora coralii</name>
    <dbReference type="NCBI Taxonomy" id="2771432"/>
    <lineage>
        <taxon>Bacteria</taxon>
        <taxon>Bacillati</taxon>
        <taxon>Bacillota</taxon>
        <taxon>Bacilli</taxon>
        <taxon>Bacillales</taxon>
        <taxon>Thermoactinomycetaceae</taxon>
        <taxon>Polycladospora</taxon>
    </lineage>
</organism>
<feature type="transmembrane region" description="Helical" evidence="3">
    <location>
        <begin position="398"/>
        <end position="426"/>
    </location>
</feature>
<comment type="caution">
    <text evidence="4">The sequence shown here is derived from an EMBL/GenBank/DDBJ whole genome shotgun (WGS) entry which is preliminary data.</text>
</comment>
<keyword evidence="3" id="KW-0812">Transmembrane</keyword>
<dbReference type="PANTHER" id="PTHR22550:SF5">
    <property type="entry name" value="LEUCINE ZIPPER PROTEIN 4"/>
    <property type="match status" value="1"/>
</dbReference>
<evidence type="ECO:0000313" key="4">
    <source>
        <dbReference type="EMBL" id="MBD1371377.1"/>
    </source>
</evidence>
<accession>A0A926N7X6</accession>
<comment type="similarity">
    <text evidence="1">Belongs to the GerABKA family.</text>
</comment>
<evidence type="ECO:0000313" key="5">
    <source>
        <dbReference type="Proteomes" id="UP000661691"/>
    </source>
</evidence>
<evidence type="ECO:0000256" key="2">
    <source>
        <dbReference type="ARBA" id="ARBA00023136"/>
    </source>
</evidence>
<dbReference type="GO" id="GO:0009847">
    <property type="term" value="P:spore germination"/>
    <property type="evidence" value="ECO:0007669"/>
    <property type="project" value="InterPro"/>
</dbReference>
<keyword evidence="5" id="KW-1185">Reference proteome</keyword>
<evidence type="ECO:0000256" key="1">
    <source>
        <dbReference type="ARBA" id="ARBA00005278"/>
    </source>
</evidence>
<gene>
    <name evidence="4" type="ORF">IC620_03290</name>
</gene>
<name>A0A926N7X6_9BACL</name>
<dbReference type="EMBL" id="JACXAH010000003">
    <property type="protein sequence ID" value="MBD1371377.1"/>
    <property type="molecule type" value="Genomic_DNA"/>
</dbReference>
<dbReference type="InterPro" id="IPR050768">
    <property type="entry name" value="UPF0353/GerABKA_families"/>
</dbReference>
<sequence>MANDGKNFRILKTKNKLRKQQLLEKHYQQQLEEHVEDVKLSTDLKVEMEALKKSFGESGDLIARTMDWGGALQQEIGIVYLDELANKDLVQNFVIRPLLQNESEPQNKGDIWEEITKNIVEAGEIKEITHFKEAVDAILMGDTVLLMDGFDKGLVIGSKGWVAKGISNTRAESVIRGSQEALNETICISLSMIRRRLKDPQLRIKSFTVGERTKTGVMVLHIEGVADDEMVNEVNKRIEAIKIDGILESGYIEELIQDQIWTPFPLMQNTERPDAVVAHLLEGKVAILVDGTPHALIAPSIFTQFYNSPEDYYERYLIATFLRIIRLISLFIALLLPSLYIAFATFHPEMLPSKFAIAMAAARAIVPFSPFFEAIAMEVSVEILREASIRLPGPMGPTIGIVGGLVIGNAAVSAGLVSPAVVIVVGLTTISSYANPNFNAAISVRLLRFIVMASAATYGLYGIMLSIMLILLHMVQLRSFNVPYMAPYAPLDLQDLKDSIIRVPWKWMKTRPVLYSPDDVERERGENS</sequence>
<dbReference type="GO" id="GO:0016020">
    <property type="term" value="C:membrane"/>
    <property type="evidence" value="ECO:0007669"/>
    <property type="project" value="InterPro"/>
</dbReference>
<dbReference type="PANTHER" id="PTHR22550">
    <property type="entry name" value="SPORE GERMINATION PROTEIN"/>
    <property type="match status" value="1"/>
</dbReference>
<feature type="transmembrane region" description="Helical" evidence="3">
    <location>
        <begin position="324"/>
        <end position="343"/>
    </location>
</feature>
<reference evidence="4" key="1">
    <citation type="submission" date="2020-09" db="EMBL/GenBank/DDBJ databases">
        <title>A novel bacterium of genus Hazenella, isolated from South China Sea.</title>
        <authorList>
            <person name="Huang H."/>
            <person name="Mo K."/>
            <person name="Hu Y."/>
        </authorList>
    </citation>
    <scope>NUCLEOTIDE SEQUENCE</scope>
    <source>
        <strain evidence="4">IB182357</strain>
    </source>
</reference>
<keyword evidence="2 3" id="KW-0472">Membrane</keyword>
<dbReference type="InterPro" id="IPR004995">
    <property type="entry name" value="Spore_Ger"/>
</dbReference>